<gene>
    <name evidence="2" type="ORF">PHYSODRAFT_485898</name>
</gene>
<dbReference type="RefSeq" id="XP_009519405.1">
    <property type="nucleotide sequence ID" value="XM_009521110.1"/>
</dbReference>
<sequence>HLSREDQRVVTEKTLYVVDPLPANTTSMCQSLYVNITVFLKSARLSTAKESTTSLCYIYFAVQYYYIHYRPFSKHYTLILTNQLDWSICSFLFIKEWSVLTYFSVVICTFVVNSISIR</sequence>
<proteinExistence type="predicted"/>
<reference evidence="2 3" key="1">
    <citation type="journal article" date="2006" name="Science">
        <title>Phytophthora genome sequences uncover evolutionary origins and mechanisms of pathogenesis.</title>
        <authorList>
            <person name="Tyler B.M."/>
            <person name="Tripathy S."/>
            <person name="Zhang X."/>
            <person name="Dehal P."/>
            <person name="Jiang R.H."/>
            <person name="Aerts A."/>
            <person name="Arredondo F.D."/>
            <person name="Baxter L."/>
            <person name="Bensasson D."/>
            <person name="Beynon J.L."/>
            <person name="Chapman J."/>
            <person name="Damasceno C.M."/>
            <person name="Dorrance A.E."/>
            <person name="Dou D."/>
            <person name="Dickerman A.W."/>
            <person name="Dubchak I.L."/>
            <person name="Garbelotto M."/>
            <person name="Gijzen M."/>
            <person name="Gordon S.G."/>
            <person name="Govers F."/>
            <person name="Grunwald N.J."/>
            <person name="Huang W."/>
            <person name="Ivors K.L."/>
            <person name="Jones R.W."/>
            <person name="Kamoun S."/>
            <person name="Krampis K."/>
            <person name="Lamour K.H."/>
            <person name="Lee M.K."/>
            <person name="McDonald W.H."/>
            <person name="Medina M."/>
            <person name="Meijer H.J."/>
            <person name="Nordberg E.K."/>
            <person name="Maclean D.J."/>
            <person name="Ospina-Giraldo M.D."/>
            <person name="Morris P.F."/>
            <person name="Phuntumart V."/>
            <person name="Putnam N.H."/>
            <person name="Rash S."/>
            <person name="Rose J.K."/>
            <person name="Sakihama Y."/>
            <person name="Salamov A.A."/>
            <person name="Savidor A."/>
            <person name="Scheuring C.F."/>
            <person name="Smith B.M."/>
            <person name="Sobral B.W."/>
            <person name="Terry A."/>
            <person name="Torto-Alalibo T.A."/>
            <person name="Win J."/>
            <person name="Xu Z."/>
            <person name="Zhang H."/>
            <person name="Grigoriev I.V."/>
            <person name="Rokhsar D.S."/>
            <person name="Boore J.L."/>
        </authorList>
    </citation>
    <scope>NUCLEOTIDE SEQUENCE [LARGE SCALE GENOMIC DNA]</scope>
    <source>
        <strain evidence="2 3">P6497</strain>
    </source>
</reference>
<dbReference type="KEGG" id="psoj:PHYSODRAFT_485898"/>
<feature type="non-terminal residue" evidence="2">
    <location>
        <position position="1"/>
    </location>
</feature>
<accession>G4YRS6</accession>
<dbReference type="Proteomes" id="UP000002640">
    <property type="component" value="Unassembled WGS sequence"/>
</dbReference>
<keyword evidence="1" id="KW-0812">Transmembrane</keyword>
<keyword evidence="1" id="KW-0472">Membrane</keyword>
<evidence type="ECO:0000313" key="3">
    <source>
        <dbReference type="Proteomes" id="UP000002640"/>
    </source>
</evidence>
<name>G4YRS6_PHYSP</name>
<keyword evidence="3" id="KW-1185">Reference proteome</keyword>
<keyword evidence="1" id="KW-1133">Transmembrane helix</keyword>
<dbReference type="InParanoid" id="G4YRS6"/>
<protein>
    <recommendedName>
        <fullName evidence="4">DDE-1 domain-containing protein</fullName>
    </recommendedName>
</protein>
<organism evidence="2 3">
    <name type="scientific">Phytophthora sojae (strain P6497)</name>
    <name type="common">Soybean stem and root rot agent</name>
    <name type="synonym">Phytophthora megasperma f. sp. glycines</name>
    <dbReference type="NCBI Taxonomy" id="1094619"/>
    <lineage>
        <taxon>Eukaryota</taxon>
        <taxon>Sar</taxon>
        <taxon>Stramenopiles</taxon>
        <taxon>Oomycota</taxon>
        <taxon>Peronosporomycetes</taxon>
        <taxon>Peronosporales</taxon>
        <taxon>Peronosporaceae</taxon>
        <taxon>Phytophthora</taxon>
    </lineage>
</organism>
<feature type="transmembrane region" description="Helical" evidence="1">
    <location>
        <begin position="100"/>
        <end position="117"/>
    </location>
</feature>
<dbReference type="GeneID" id="20655939"/>
<dbReference type="AlphaFoldDB" id="G4YRS6"/>
<dbReference type="EMBL" id="JH159152">
    <property type="protein sequence ID" value="EGZ24117.1"/>
    <property type="molecule type" value="Genomic_DNA"/>
</dbReference>
<evidence type="ECO:0000256" key="1">
    <source>
        <dbReference type="SAM" id="Phobius"/>
    </source>
</evidence>
<evidence type="ECO:0008006" key="4">
    <source>
        <dbReference type="Google" id="ProtNLM"/>
    </source>
</evidence>
<evidence type="ECO:0000313" key="2">
    <source>
        <dbReference type="EMBL" id="EGZ24117.1"/>
    </source>
</evidence>